<reference evidence="1" key="1">
    <citation type="journal article" date="2023" name="G3 (Bethesda)">
        <title>A reference genome for the long-term kleptoplast-retaining sea slug Elysia crispata morphotype clarki.</title>
        <authorList>
            <person name="Eastman K.E."/>
            <person name="Pendleton A.L."/>
            <person name="Shaikh M.A."/>
            <person name="Suttiyut T."/>
            <person name="Ogas R."/>
            <person name="Tomko P."/>
            <person name="Gavelis G."/>
            <person name="Widhalm J.R."/>
            <person name="Wisecaver J.H."/>
        </authorList>
    </citation>
    <scope>NUCLEOTIDE SEQUENCE</scope>
    <source>
        <strain evidence="1">ECLA1</strain>
    </source>
</reference>
<organism evidence="1 2">
    <name type="scientific">Elysia crispata</name>
    <name type="common">lettuce slug</name>
    <dbReference type="NCBI Taxonomy" id="231223"/>
    <lineage>
        <taxon>Eukaryota</taxon>
        <taxon>Metazoa</taxon>
        <taxon>Spiralia</taxon>
        <taxon>Lophotrochozoa</taxon>
        <taxon>Mollusca</taxon>
        <taxon>Gastropoda</taxon>
        <taxon>Heterobranchia</taxon>
        <taxon>Euthyneura</taxon>
        <taxon>Panpulmonata</taxon>
        <taxon>Sacoglossa</taxon>
        <taxon>Placobranchoidea</taxon>
        <taxon>Plakobranchidae</taxon>
        <taxon>Elysia</taxon>
    </lineage>
</organism>
<dbReference type="EMBL" id="JAWDGP010007375">
    <property type="protein sequence ID" value="KAK3722340.1"/>
    <property type="molecule type" value="Genomic_DNA"/>
</dbReference>
<dbReference type="Proteomes" id="UP001283361">
    <property type="component" value="Unassembled WGS sequence"/>
</dbReference>
<sequence>MLHFNYGFLIKDYKSENTLAQSRVKLSAQLRHGETNDQFTAKYLRRSCVPKQGCCMIDNNVDQLSNYRLSPDHRRSEKGDIQLIEDVVKSLRSSGDSGDKLLFCDQHGLSITGSINQSTPFPVKFKVSLHLMLLPARVTNSVRKSLRNLGDVKLTLEQQTSAIRA</sequence>
<proteinExistence type="predicted"/>
<gene>
    <name evidence="1" type="ORF">RRG08_041944</name>
</gene>
<keyword evidence="2" id="KW-1185">Reference proteome</keyword>
<comment type="caution">
    <text evidence="1">The sequence shown here is derived from an EMBL/GenBank/DDBJ whole genome shotgun (WGS) entry which is preliminary data.</text>
</comment>
<name>A0AAE0XXS4_9GAST</name>
<evidence type="ECO:0000313" key="2">
    <source>
        <dbReference type="Proteomes" id="UP001283361"/>
    </source>
</evidence>
<accession>A0AAE0XXS4</accession>
<dbReference type="AlphaFoldDB" id="A0AAE0XXS4"/>
<evidence type="ECO:0000313" key="1">
    <source>
        <dbReference type="EMBL" id="KAK3722340.1"/>
    </source>
</evidence>
<protein>
    <submittedName>
        <fullName evidence="1">Uncharacterized protein</fullName>
    </submittedName>
</protein>